<keyword evidence="1" id="KW-0464">Manganese</keyword>
<evidence type="ECO:0000259" key="2">
    <source>
        <dbReference type="Pfam" id="PF07687"/>
    </source>
</evidence>
<gene>
    <name evidence="3" type="ORF">ACFOKC_12400</name>
</gene>
<dbReference type="PANTHER" id="PTHR30575">
    <property type="entry name" value="PEPTIDASE M20"/>
    <property type="match status" value="1"/>
</dbReference>
<evidence type="ECO:0000313" key="4">
    <source>
        <dbReference type="Proteomes" id="UP001595660"/>
    </source>
</evidence>
<feature type="domain" description="Peptidase M20 dimerisation" evidence="2">
    <location>
        <begin position="223"/>
        <end position="307"/>
    </location>
</feature>
<dbReference type="InterPro" id="IPR036264">
    <property type="entry name" value="Bact_exopeptidase_dim_dom"/>
</dbReference>
<feature type="binding site" evidence="1">
    <location>
        <position position="173"/>
    </location>
    <ligand>
        <name>Mn(2+)</name>
        <dbReference type="ChEBI" id="CHEBI:29035"/>
        <label>1</label>
    </ligand>
</feature>
<dbReference type="Pfam" id="PF07687">
    <property type="entry name" value="M20_dimer"/>
    <property type="match status" value="1"/>
</dbReference>
<dbReference type="Gene3D" id="3.40.630.10">
    <property type="entry name" value="Zn peptidases"/>
    <property type="match status" value="2"/>
</dbReference>
<feature type="binding site" evidence="1">
    <location>
        <position position="393"/>
    </location>
    <ligand>
        <name>Mn(2+)</name>
        <dbReference type="ChEBI" id="CHEBI:29035"/>
        <label>2</label>
    </ligand>
</feature>
<dbReference type="SUPFAM" id="SSF53187">
    <property type="entry name" value="Zn-dependent exopeptidases"/>
    <property type="match status" value="1"/>
</dbReference>
<dbReference type="SUPFAM" id="SSF55031">
    <property type="entry name" value="Bacterial exopeptidase dimerisation domain"/>
    <property type="match status" value="1"/>
</dbReference>
<reference evidence="3 4" key="1">
    <citation type="journal article" date="2019" name="Int. J. Syst. Evol. Microbiol.">
        <title>The Global Catalogue of Microorganisms (GCM) 10K type strain sequencing project: providing services to taxonomists for standard genome sequencing and annotation.</title>
        <authorList>
            <consortium name="The Broad Institute Genomics Platform"/>
            <consortium name="The Broad Institute Genome Sequencing Center for Infectious Disease"/>
            <person name="Wu L."/>
            <person name="Ma J."/>
        </authorList>
    </citation>
    <scope>NUCLEOTIDE SEQUENCE [LARGE SCALE GENOMIC DNA]</scope>
    <source>
        <strain evidence="3 4">CGMCC 1.12562</strain>
    </source>
</reference>
<organism evidence="3 4">
    <name type="scientific">Halobacterium litoreum</name>
    <dbReference type="NCBI Taxonomy" id="2039234"/>
    <lineage>
        <taxon>Archaea</taxon>
        <taxon>Methanobacteriati</taxon>
        <taxon>Methanobacteriota</taxon>
        <taxon>Stenosarchaea group</taxon>
        <taxon>Halobacteria</taxon>
        <taxon>Halobacteriales</taxon>
        <taxon>Halobacteriaceae</taxon>
        <taxon>Halobacterium</taxon>
    </lineage>
</organism>
<dbReference type="AlphaFoldDB" id="A0ABD5NH34"/>
<evidence type="ECO:0000256" key="1">
    <source>
        <dbReference type="PIRSR" id="PIRSR005962-1"/>
    </source>
</evidence>
<sequence length="423" mass="44752">MDRDSLVSLRRDLHRHPEPAWCEFYTTARIAEACRRVGVDDLLVGPEVVDAESRMAVPDGDTLAEWQERAVEDGADAELVDRMAGGHTGAIATLERGDGPTVGLRVDIDALHITESESGDHHPASEGFRSEHEGYMHACGHDGHATIGVGVLEAVADSDFEGTLKVVFQPAEERVGGGKAIAESGHLDDVDYLYAVHLGLDHPSGEVVAGVDGFLAVSHLLAEFEGEPAHAGAHPEEGRNAVQAMATAIQNLYAIPRHDGGATRVNAGRAGGGTATNIVPEEAFVEGEVRGETTDLMHYMKRKAERVLHSAADMHECEVELSTEGEAPSAESDQALVDAFAAEAGGHPDVDSVVERDSLGGSEDATYLMQRVQQTGGLACYVCVGTDHPGGHHTSTFDVDEGSLWPAVDALSGAIRSVATDRP</sequence>
<proteinExistence type="predicted"/>
<keyword evidence="1" id="KW-0479">Metal-binding</keyword>
<feature type="binding site" evidence="1">
    <location>
        <position position="197"/>
    </location>
    <ligand>
        <name>Mn(2+)</name>
        <dbReference type="ChEBI" id="CHEBI:29035"/>
        <label>2</label>
    </ligand>
</feature>
<dbReference type="InterPro" id="IPR002933">
    <property type="entry name" value="Peptidase_M20"/>
</dbReference>
<dbReference type="RefSeq" id="WP_232570232.1">
    <property type="nucleotide sequence ID" value="NZ_CP089466.1"/>
</dbReference>
<dbReference type="NCBIfam" id="TIGR01891">
    <property type="entry name" value="amidohydrolases"/>
    <property type="match status" value="1"/>
</dbReference>
<comment type="cofactor">
    <cofactor evidence="1">
        <name>Mn(2+)</name>
        <dbReference type="ChEBI" id="CHEBI:29035"/>
    </cofactor>
    <text evidence="1">The Mn(2+) ion enhances activity.</text>
</comment>
<dbReference type="InterPro" id="IPR052030">
    <property type="entry name" value="Peptidase_M20/M20A_hydrolases"/>
</dbReference>
<dbReference type="InterPro" id="IPR011650">
    <property type="entry name" value="Peptidase_M20_dimer"/>
</dbReference>
<evidence type="ECO:0000313" key="3">
    <source>
        <dbReference type="EMBL" id="MFC3478523.1"/>
    </source>
</evidence>
<dbReference type="Pfam" id="PF01546">
    <property type="entry name" value="Peptidase_M20"/>
    <property type="match status" value="1"/>
</dbReference>
<dbReference type="GeneID" id="69118467"/>
<dbReference type="PANTHER" id="PTHR30575:SF3">
    <property type="entry name" value="PEPTIDASE M20 DIMERISATION DOMAIN-CONTAINING PROTEIN"/>
    <property type="match status" value="1"/>
</dbReference>
<comment type="caution">
    <text evidence="3">The sequence shown here is derived from an EMBL/GenBank/DDBJ whole genome shotgun (WGS) entry which is preliminary data.</text>
</comment>
<dbReference type="PIRSF" id="PIRSF005962">
    <property type="entry name" value="Pept_M20D_amidohydro"/>
    <property type="match status" value="1"/>
</dbReference>
<name>A0ABD5NH34_9EURY</name>
<feature type="binding site" evidence="1">
    <location>
        <position position="139"/>
    </location>
    <ligand>
        <name>Mn(2+)</name>
        <dbReference type="ChEBI" id="CHEBI:29035"/>
        <label>2</label>
    </ligand>
</feature>
<protein>
    <submittedName>
        <fullName evidence="3">Amidohydrolase</fullName>
    </submittedName>
</protein>
<accession>A0ABD5NH34</accession>
<keyword evidence="4" id="KW-1185">Reference proteome</keyword>
<dbReference type="Proteomes" id="UP001595660">
    <property type="component" value="Unassembled WGS sequence"/>
</dbReference>
<feature type="binding site" evidence="1">
    <location>
        <position position="141"/>
    </location>
    <ligand>
        <name>Mn(2+)</name>
        <dbReference type="ChEBI" id="CHEBI:29035"/>
        <label>2</label>
    </ligand>
</feature>
<dbReference type="EMBL" id="JBHRWN010000002">
    <property type="protein sequence ID" value="MFC3478523.1"/>
    <property type="molecule type" value="Genomic_DNA"/>
</dbReference>
<dbReference type="InterPro" id="IPR017439">
    <property type="entry name" value="Amidohydrolase"/>
</dbReference>